<reference evidence="1" key="1">
    <citation type="submission" date="2019-05" db="EMBL/GenBank/DDBJ databases">
        <authorList>
            <person name="Naeem R."/>
            <person name="Antony C."/>
            <person name="Guan Q."/>
        </authorList>
    </citation>
    <scope>NUCLEOTIDE SEQUENCE</scope>
    <source>
        <strain evidence="1">3</strain>
    </source>
</reference>
<sequence>MALRPLSGQLMTGDTIGDVTTPPSPLRPARTWPPLVLAALATLVAVAALIVALGGPKPAPPPPTGAVPTYTAAETAAAQQQLCDTYKLAARAVGVDTNGNNPALARIALTNAAAMLDNADGDLALDARHRNAARALAAAYRTLTAKSSSDAFTEAEYRAALADVNAREATMKEVCADGGG</sequence>
<dbReference type="EMBL" id="LR589283">
    <property type="protein sequence ID" value="VTO99855.1"/>
    <property type="molecule type" value="Genomic_DNA"/>
</dbReference>
<proteinExistence type="predicted"/>
<name>A0A653ESV6_MYCKA</name>
<accession>A0A653ESV6</accession>
<protein>
    <recommendedName>
        <fullName evidence="2">Alanine and proline rich membrane protein</fullName>
    </recommendedName>
</protein>
<dbReference type="AlphaFoldDB" id="A0A653ESV6"/>
<evidence type="ECO:0000313" key="1">
    <source>
        <dbReference type="EMBL" id="VTO99855.1"/>
    </source>
</evidence>
<gene>
    <name evidence="1" type="ORF">BIN_B_02165</name>
</gene>
<evidence type="ECO:0008006" key="2">
    <source>
        <dbReference type="Google" id="ProtNLM"/>
    </source>
</evidence>
<organism evidence="1">
    <name type="scientific">Mycobacterium kansasii</name>
    <dbReference type="NCBI Taxonomy" id="1768"/>
    <lineage>
        <taxon>Bacteria</taxon>
        <taxon>Bacillati</taxon>
        <taxon>Actinomycetota</taxon>
        <taxon>Actinomycetes</taxon>
        <taxon>Mycobacteriales</taxon>
        <taxon>Mycobacteriaceae</taxon>
        <taxon>Mycobacterium</taxon>
    </lineage>
</organism>